<feature type="chain" id="PRO_5007879192" evidence="2">
    <location>
        <begin position="21"/>
        <end position="130"/>
    </location>
</feature>
<dbReference type="AlphaFoldDB" id="A0A166RP34"/>
<feature type="signal peptide" evidence="2">
    <location>
        <begin position="1"/>
        <end position="20"/>
    </location>
</feature>
<name>A0A166RP34_9HYPO</name>
<protein>
    <submittedName>
        <fullName evidence="3">Uncharacterized protein</fullName>
    </submittedName>
</protein>
<evidence type="ECO:0000313" key="3">
    <source>
        <dbReference type="EMBL" id="OAA33055.1"/>
    </source>
</evidence>
<gene>
    <name evidence="3" type="ORF">AAL_00520</name>
</gene>
<proteinExistence type="predicted"/>
<organism evidence="3 4">
    <name type="scientific">Moelleriella libera RCEF 2490</name>
    <dbReference type="NCBI Taxonomy" id="1081109"/>
    <lineage>
        <taxon>Eukaryota</taxon>
        <taxon>Fungi</taxon>
        <taxon>Dikarya</taxon>
        <taxon>Ascomycota</taxon>
        <taxon>Pezizomycotina</taxon>
        <taxon>Sordariomycetes</taxon>
        <taxon>Hypocreomycetidae</taxon>
        <taxon>Hypocreales</taxon>
        <taxon>Clavicipitaceae</taxon>
        <taxon>Moelleriella</taxon>
    </lineage>
</organism>
<evidence type="ECO:0000256" key="2">
    <source>
        <dbReference type="SAM" id="SignalP"/>
    </source>
</evidence>
<evidence type="ECO:0000313" key="4">
    <source>
        <dbReference type="Proteomes" id="UP000078544"/>
    </source>
</evidence>
<accession>A0A166RP34</accession>
<evidence type="ECO:0000256" key="1">
    <source>
        <dbReference type="SAM" id="MobiDB-lite"/>
    </source>
</evidence>
<dbReference type="Proteomes" id="UP000078544">
    <property type="component" value="Unassembled WGS sequence"/>
</dbReference>
<reference evidence="3 4" key="1">
    <citation type="journal article" date="2016" name="Genome Biol. Evol.">
        <title>Divergent and convergent evolution of fungal pathogenicity.</title>
        <authorList>
            <person name="Shang Y."/>
            <person name="Xiao G."/>
            <person name="Zheng P."/>
            <person name="Cen K."/>
            <person name="Zhan S."/>
            <person name="Wang C."/>
        </authorList>
    </citation>
    <scope>NUCLEOTIDE SEQUENCE [LARGE SCALE GENOMIC DNA]</scope>
    <source>
        <strain evidence="3 4">RCEF 2490</strain>
    </source>
</reference>
<sequence>MKFTYQVILSVLAFGSALNAAPVETSLEERAPAGAGFNDRANPALGLGTSGAGFNDRANPALGLGTSGAGFNDRANPALGLGTSGAGFNDRANPALGLGTSGATRPKSPAGAGAGRGNRGGPSDKLIFSP</sequence>
<comment type="caution">
    <text evidence="3">The sequence shown here is derived from an EMBL/GenBank/DDBJ whole genome shotgun (WGS) entry which is preliminary data.</text>
</comment>
<keyword evidence="4" id="KW-1185">Reference proteome</keyword>
<keyword evidence="2" id="KW-0732">Signal</keyword>
<dbReference type="EMBL" id="AZGY01000001">
    <property type="protein sequence ID" value="OAA33055.1"/>
    <property type="molecule type" value="Genomic_DNA"/>
</dbReference>
<feature type="region of interest" description="Disordered" evidence="1">
    <location>
        <begin position="73"/>
        <end position="130"/>
    </location>
</feature>